<feature type="domain" description="Beta-lactamase-related" evidence="2">
    <location>
        <begin position="57"/>
        <end position="391"/>
    </location>
</feature>
<proteinExistence type="predicted"/>
<keyword evidence="1" id="KW-0378">Hydrolase</keyword>
<dbReference type="InterPro" id="IPR050789">
    <property type="entry name" value="Diverse_Enzym_Activities"/>
</dbReference>
<dbReference type="GO" id="GO:0016787">
    <property type="term" value="F:hydrolase activity"/>
    <property type="evidence" value="ECO:0007669"/>
    <property type="project" value="UniProtKB-KW"/>
</dbReference>
<protein>
    <recommendedName>
        <fullName evidence="2">Beta-lactamase-related domain-containing protein</fullName>
    </recommendedName>
</protein>
<dbReference type="PANTHER" id="PTHR43283">
    <property type="entry name" value="BETA-LACTAMASE-RELATED"/>
    <property type="match status" value="1"/>
</dbReference>
<comment type="caution">
    <text evidence="3">The sequence shown here is derived from an EMBL/GenBank/DDBJ whole genome shotgun (WGS) entry which is preliminary data.</text>
</comment>
<dbReference type="PANTHER" id="PTHR43283:SF11">
    <property type="entry name" value="BETA-LACTAMASE-RELATED DOMAIN-CONTAINING PROTEIN"/>
    <property type="match status" value="1"/>
</dbReference>
<dbReference type="SUPFAM" id="SSF56601">
    <property type="entry name" value="beta-lactamase/transpeptidase-like"/>
    <property type="match status" value="1"/>
</dbReference>
<dbReference type="InterPro" id="IPR012338">
    <property type="entry name" value="Beta-lactam/transpept-like"/>
</dbReference>
<dbReference type="Gene3D" id="3.40.710.10">
    <property type="entry name" value="DD-peptidase/beta-lactamase superfamily"/>
    <property type="match status" value="1"/>
</dbReference>
<dbReference type="Proteomes" id="UP000653674">
    <property type="component" value="Unassembled WGS sequence"/>
</dbReference>
<evidence type="ECO:0000256" key="1">
    <source>
        <dbReference type="ARBA" id="ARBA00022801"/>
    </source>
</evidence>
<name>A0A8J3LLN3_9ACTN</name>
<reference evidence="3" key="1">
    <citation type="submission" date="2021-01" db="EMBL/GenBank/DDBJ databases">
        <title>Whole genome shotgun sequence of Planosporangium flavigriseum NBRC 105377.</title>
        <authorList>
            <person name="Komaki H."/>
            <person name="Tamura T."/>
        </authorList>
    </citation>
    <scope>NUCLEOTIDE SEQUENCE</scope>
    <source>
        <strain evidence="3">NBRC 105377</strain>
    </source>
</reference>
<dbReference type="InterPro" id="IPR001466">
    <property type="entry name" value="Beta-lactam-related"/>
</dbReference>
<dbReference type="Pfam" id="PF00144">
    <property type="entry name" value="Beta-lactamase"/>
    <property type="match status" value="1"/>
</dbReference>
<organism evidence="3 4">
    <name type="scientific">Planosporangium flavigriseum</name>
    <dbReference type="NCBI Taxonomy" id="373681"/>
    <lineage>
        <taxon>Bacteria</taxon>
        <taxon>Bacillati</taxon>
        <taxon>Actinomycetota</taxon>
        <taxon>Actinomycetes</taxon>
        <taxon>Micromonosporales</taxon>
        <taxon>Micromonosporaceae</taxon>
        <taxon>Planosporangium</taxon>
    </lineage>
</organism>
<dbReference type="EMBL" id="BONU01000031">
    <property type="protein sequence ID" value="GIG75443.1"/>
    <property type="molecule type" value="Genomic_DNA"/>
</dbReference>
<dbReference type="RefSeq" id="WP_168079489.1">
    <property type="nucleotide sequence ID" value="NZ_BAAAQJ010000027.1"/>
</dbReference>
<evidence type="ECO:0000313" key="4">
    <source>
        <dbReference type="Proteomes" id="UP000653674"/>
    </source>
</evidence>
<sequence>MHGEPPTVSPADIRFPRRTLRAGAPREVGLLAEPIRRMRADLETYLSPTADHPEHPAYAGAAVLAAKDGVVVGRTAVGKAVRYGAVGVELPAGQQVAARPDTIFDLASVSKLFTAVAVLQQVERGRVDLDAPLARYLPEFAVGGKGDVTARHLLTHAGGLPADLPLWRDHPDPPARLAAALTVPLLPGAGPGQQYLYSDLGLIALGELAHRVTGVRLDAAVRAGITGPLSMVDTGYSPPADERGRIAATEYLTAPPRGLIRGEVHDENAWSLGGVAGHAGVFSTVDDLAVFCQTLLNGGEYKGRRILRADTVRSMLINYNSHLASPESRRGLGFELNKRWYMDGLSSPVTFGHTGFTGTSIVIDPLSHSFVILLTNRVHPDRAWGSSNNARRAVARNLAEAMHAAFHREVQGGLTAGRLT</sequence>
<keyword evidence="4" id="KW-1185">Reference proteome</keyword>
<gene>
    <name evidence="3" type="ORF">Pfl04_38470</name>
</gene>
<dbReference type="AlphaFoldDB" id="A0A8J3LLN3"/>
<evidence type="ECO:0000313" key="3">
    <source>
        <dbReference type="EMBL" id="GIG75443.1"/>
    </source>
</evidence>
<accession>A0A8J3LLN3</accession>
<evidence type="ECO:0000259" key="2">
    <source>
        <dbReference type="Pfam" id="PF00144"/>
    </source>
</evidence>